<dbReference type="InterPro" id="IPR036188">
    <property type="entry name" value="FAD/NAD-bd_sf"/>
</dbReference>
<dbReference type="EMBL" id="RSCE01000011">
    <property type="protein sequence ID" value="RSH79010.1"/>
    <property type="molecule type" value="Genomic_DNA"/>
</dbReference>
<evidence type="ECO:0000259" key="9">
    <source>
        <dbReference type="Pfam" id="PF07156"/>
    </source>
</evidence>
<feature type="chain" id="PRO_5019067653" description="Prenylcysteine lyase domain-containing protein" evidence="8">
    <location>
        <begin position="28"/>
        <end position="546"/>
    </location>
</feature>
<evidence type="ECO:0000256" key="1">
    <source>
        <dbReference type="ARBA" id="ARBA00001974"/>
    </source>
</evidence>
<dbReference type="InterPro" id="IPR017046">
    <property type="entry name" value="Prenylcysteine_Oxase1"/>
</dbReference>
<feature type="signal peptide" evidence="8">
    <location>
        <begin position="1"/>
        <end position="27"/>
    </location>
</feature>
<feature type="domain" description="Prenylcysteine lyase" evidence="9">
    <location>
        <begin position="166"/>
        <end position="505"/>
    </location>
</feature>
<protein>
    <recommendedName>
        <fullName evidence="9">Prenylcysteine lyase domain-containing protein</fullName>
    </recommendedName>
</protein>
<evidence type="ECO:0000256" key="8">
    <source>
        <dbReference type="SAM" id="SignalP"/>
    </source>
</evidence>
<evidence type="ECO:0000256" key="4">
    <source>
        <dbReference type="ARBA" id="ARBA00022729"/>
    </source>
</evidence>
<evidence type="ECO:0000256" key="5">
    <source>
        <dbReference type="ARBA" id="ARBA00022827"/>
    </source>
</evidence>
<evidence type="ECO:0000313" key="10">
    <source>
        <dbReference type="EMBL" id="RSH79010.1"/>
    </source>
</evidence>
<evidence type="ECO:0000256" key="7">
    <source>
        <dbReference type="ARBA" id="ARBA00023180"/>
    </source>
</evidence>
<dbReference type="Pfam" id="PF13450">
    <property type="entry name" value="NAD_binding_8"/>
    <property type="match status" value="1"/>
</dbReference>
<evidence type="ECO:0000313" key="11">
    <source>
        <dbReference type="Proteomes" id="UP000279236"/>
    </source>
</evidence>
<evidence type="ECO:0000256" key="6">
    <source>
        <dbReference type="ARBA" id="ARBA00023002"/>
    </source>
</evidence>
<dbReference type="Pfam" id="PF07156">
    <property type="entry name" value="Prenylcys_lyase"/>
    <property type="match status" value="1"/>
</dbReference>
<comment type="caution">
    <text evidence="10">The sequence shown here is derived from an EMBL/GenBank/DDBJ whole genome shotgun (WGS) entry which is preliminary data.</text>
</comment>
<dbReference type="OrthoDB" id="437369at2759"/>
<dbReference type="SUPFAM" id="SSF51905">
    <property type="entry name" value="FAD/NAD(P)-binding domain"/>
    <property type="match status" value="1"/>
</dbReference>
<dbReference type="PANTHER" id="PTHR15944">
    <property type="entry name" value="FARNESYLCYSTEINE LYASE"/>
    <property type="match status" value="1"/>
</dbReference>
<proteinExistence type="inferred from homology"/>
<name>A0A427XJG4_9TREE</name>
<organism evidence="10 11">
    <name type="scientific">Apiotrichum porosum</name>
    <dbReference type="NCBI Taxonomy" id="105984"/>
    <lineage>
        <taxon>Eukaryota</taxon>
        <taxon>Fungi</taxon>
        <taxon>Dikarya</taxon>
        <taxon>Basidiomycota</taxon>
        <taxon>Agaricomycotina</taxon>
        <taxon>Tremellomycetes</taxon>
        <taxon>Trichosporonales</taxon>
        <taxon>Trichosporonaceae</taxon>
        <taxon>Apiotrichum</taxon>
    </lineage>
</organism>
<sequence length="546" mass="59239">MATHRIRMARMLPLLGILTLLALLVNADPSVDGRSEQTVFATTKSPKRVAIVGAGAAGTSAAFFLRRAARVAEERAGAEPGEFLGVIDVFDKEDYVGGRSTVVYPHSDPKLQAVELGASIFVGANENLVKAAKLFNLTTADPGFAEAGIGIWDGSQFLFTTTTTKSRWSGWWDTIAALRRYGPLSPYRQNKAVNALLTKFKHLYDSAWLAQRGTVSSIEEFAATLELGAELTSRTGLDWAKNEVGVNDRWASEIIEGSTRVNYARDLDQIHALGAGVSLATGEATSIEGGNRRLFSSMVKDSGANVHLNTVVTEIKVLDEGDDVPSFRVLTNVSDNTYDQVFFAAPWHHSPISKHLANSFVNPIPDQEYVTLHVTLLATTAPTPHPSFFGLPPNTAIPTTVITSAAAPSRTMGETSEGSGEYVVKLFSLSEIDDYTLTTIFGSEPTWVYRKVWQSYPALAPIATYAPVEPVPGLHYLAALEPWVSTMETQTLSAREAVARVAQRWWGIGPGECREGKGLGPDLRRGVSVKDGRLKNMSIVVHYEVS</sequence>
<comment type="similarity">
    <text evidence="2">Belongs to the prenylcysteine oxidase family.</text>
</comment>
<dbReference type="RefSeq" id="XP_028474157.1">
    <property type="nucleotide sequence ID" value="XM_028617694.1"/>
</dbReference>
<dbReference type="PANTHER" id="PTHR15944:SF0">
    <property type="entry name" value="PRENYLCYSTEINE LYASE DOMAIN-CONTAINING PROTEIN"/>
    <property type="match status" value="1"/>
</dbReference>
<keyword evidence="7" id="KW-0325">Glycoprotein</keyword>
<keyword evidence="5" id="KW-0274">FAD</keyword>
<keyword evidence="6" id="KW-0560">Oxidoreductase</keyword>
<dbReference type="GO" id="GO:0001735">
    <property type="term" value="F:prenylcysteine oxidase activity"/>
    <property type="evidence" value="ECO:0007669"/>
    <property type="project" value="InterPro"/>
</dbReference>
<keyword evidence="3" id="KW-0285">Flavoprotein</keyword>
<keyword evidence="11" id="KW-1185">Reference proteome</keyword>
<dbReference type="InterPro" id="IPR010795">
    <property type="entry name" value="Prenylcys_lyase"/>
</dbReference>
<dbReference type="GeneID" id="39586480"/>
<reference evidence="10 11" key="1">
    <citation type="submission" date="2018-11" db="EMBL/GenBank/DDBJ databases">
        <title>Genome sequence of Apiotrichum porosum DSM 27194.</title>
        <authorList>
            <person name="Aliyu H."/>
            <person name="Gorte O."/>
            <person name="Ochsenreither K."/>
        </authorList>
    </citation>
    <scope>NUCLEOTIDE SEQUENCE [LARGE SCALE GENOMIC DNA]</scope>
    <source>
        <strain evidence="10 11">DSM 27194</strain>
    </source>
</reference>
<keyword evidence="4 8" id="KW-0732">Signal</keyword>
<evidence type="ECO:0000256" key="3">
    <source>
        <dbReference type="ARBA" id="ARBA00022630"/>
    </source>
</evidence>
<gene>
    <name evidence="10" type="ORF">EHS24_001937</name>
</gene>
<dbReference type="AlphaFoldDB" id="A0A427XJG4"/>
<dbReference type="GO" id="GO:0030328">
    <property type="term" value="P:prenylcysteine catabolic process"/>
    <property type="evidence" value="ECO:0007669"/>
    <property type="project" value="InterPro"/>
</dbReference>
<evidence type="ECO:0000256" key="2">
    <source>
        <dbReference type="ARBA" id="ARBA00009967"/>
    </source>
</evidence>
<dbReference type="GO" id="GO:0030327">
    <property type="term" value="P:prenylated protein catabolic process"/>
    <property type="evidence" value="ECO:0007669"/>
    <property type="project" value="TreeGrafter"/>
</dbReference>
<dbReference type="STRING" id="105984.A0A427XJG4"/>
<dbReference type="Proteomes" id="UP000279236">
    <property type="component" value="Unassembled WGS sequence"/>
</dbReference>
<dbReference type="PIRSF" id="PIRSF036292">
    <property type="entry name" value="Prenylcysteine_oxidase"/>
    <property type="match status" value="1"/>
</dbReference>
<dbReference type="Gene3D" id="3.50.50.60">
    <property type="entry name" value="FAD/NAD(P)-binding domain"/>
    <property type="match status" value="1"/>
</dbReference>
<accession>A0A427XJG4</accession>
<comment type="cofactor">
    <cofactor evidence="1">
        <name>FAD</name>
        <dbReference type="ChEBI" id="CHEBI:57692"/>
    </cofactor>
</comment>